<dbReference type="PANTHER" id="PTHR12770:SF31">
    <property type="entry name" value="RUS FAMILY MEMBER 1"/>
    <property type="match status" value="1"/>
</dbReference>
<dbReference type="EMBL" id="KN831803">
    <property type="protein sequence ID" value="KIM36697.1"/>
    <property type="molecule type" value="Genomic_DNA"/>
</dbReference>
<dbReference type="Pfam" id="PF04884">
    <property type="entry name" value="UVB_sens_prot"/>
    <property type="match status" value="1"/>
</dbReference>
<dbReference type="STRING" id="686832.A0A0C2Y6P5"/>
<accession>A0A0C2Y6P5</accession>
<keyword evidence="3 6" id="KW-0812">Transmembrane</keyword>
<feature type="transmembrane region" description="Helical" evidence="6">
    <location>
        <begin position="199"/>
        <end position="221"/>
    </location>
</feature>
<evidence type="ECO:0000256" key="2">
    <source>
        <dbReference type="ARBA" id="ARBA00007558"/>
    </source>
</evidence>
<evidence type="ECO:0000256" key="1">
    <source>
        <dbReference type="ARBA" id="ARBA00004370"/>
    </source>
</evidence>
<sequence length="303" mass="32845">DLLTRVFLPVGYPHSVSPGSYRYQVLNALQAFCNSLASLLSSRALLQGFGVGDPTATPTKALLLTVLQDVFSRLTTILSAHFLGSSLYPEAKTYRLLADVLNDTAVILDTISPLFISFSLPSLRVGSLCLSAVFKSICAISAGGSKAAITLHFASPINGKGDVGDLNAKDASKETVLALVGMLIGTLIVPYITTPWATYGSLFSLVALHLIINYLGVRGLVLRSLNRQRLAIAWIMYRNSERSSVPTPPEVAKRERIFERFGMIRDVDNLEQLGHCSIGSSCQGSFVTLFLPIYPSYSNRNNI</sequence>
<keyword evidence="4 6" id="KW-1133">Transmembrane helix</keyword>
<protein>
    <recommendedName>
        <fullName evidence="7">Protein root UVB sensitive/RUS domain-containing protein</fullName>
    </recommendedName>
</protein>
<reference evidence="9" key="2">
    <citation type="submission" date="2015-01" db="EMBL/GenBank/DDBJ databases">
        <title>Evolutionary Origins and Diversification of the Mycorrhizal Mutualists.</title>
        <authorList>
            <consortium name="DOE Joint Genome Institute"/>
            <consortium name="Mycorrhizal Genomics Consortium"/>
            <person name="Kohler A."/>
            <person name="Kuo A."/>
            <person name="Nagy L.G."/>
            <person name="Floudas D."/>
            <person name="Copeland A."/>
            <person name="Barry K.W."/>
            <person name="Cichocki N."/>
            <person name="Veneault-Fourrey C."/>
            <person name="LaButti K."/>
            <person name="Lindquist E.A."/>
            <person name="Lipzen A."/>
            <person name="Lundell T."/>
            <person name="Morin E."/>
            <person name="Murat C."/>
            <person name="Riley R."/>
            <person name="Ohm R."/>
            <person name="Sun H."/>
            <person name="Tunlid A."/>
            <person name="Henrissat B."/>
            <person name="Grigoriev I.V."/>
            <person name="Hibbett D.S."/>
            <person name="Martin F."/>
        </authorList>
    </citation>
    <scope>NUCLEOTIDE SEQUENCE [LARGE SCALE GENOMIC DNA]</scope>
    <source>
        <strain evidence="9">h7</strain>
    </source>
</reference>
<dbReference type="HOGENOM" id="CLU_015325_4_1_1"/>
<feature type="domain" description="Protein root UVB sensitive/RUS" evidence="7">
    <location>
        <begin position="2"/>
        <end position="237"/>
    </location>
</feature>
<evidence type="ECO:0000259" key="7">
    <source>
        <dbReference type="Pfam" id="PF04884"/>
    </source>
</evidence>
<comment type="subcellular location">
    <subcellularLocation>
        <location evidence="1">Membrane</location>
    </subcellularLocation>
</comment>
<keyword evidence="5 6" id="KW-0472">Membrane</keyword>
<gene>
    <name evidence="8" type="ORF">M413DRAFT_77955</name>
</gene>
<proteinExistence type="inferred from homology"/>
<feature type="transmembrane region" description="Helical" evidence="6">
    <location>
        <begin position="176"/>
        <end position="193"/>
    </location>
</feature>
<organism evidence="8 9">
    <name type="scientific">Hebeloma cylindrosporum</name>
    <dbReference type="NCBI Taxonomy" id="76867"/>
    <lineage>
        <taxon>Eukaryota</taxon>
        <taxon>Fungi</taxon>
        <taxon>Dikarya</taxon>
        <taxon>Basidiomycota</taxon>
        <taxon>Agaricomycotina</taxon>
        <taxon>Agaricomycetes</taxon>
        <taxon>Agaricomycetidae</taxon>
        <taxon>Agaricales</taxon>
        <taxon>Agaricineae</taxon>
        <taxon>Hymenogastraceae</taxon>
        <taxon>Hebeloma</taxon>
    </lineage>
</organism>
<dbReference type="AlphaFoldDB" id="A0A0C2Y6P5"/>
<evidence type="ECO:0000313" key="9">
    <source>
        <dbReference type="Proteomes" id="UP000053424"/>
    </source>
</evidence>
<dbReference type="GO" id="GO:0016020">
    <property type="term" value="C:membrane"/>
    <property type="evidence" value="ECO:0007669"/>
    <property type="project" value="UniProtKB-SubCell"/>
</dbReference>
<comment type="similarity">
    <text evidence="2">Belongs to the RUS1 family.</text>
</comment>
<keyword evidence="9" id="KW-1185">Reference proteome</keyword>
<dbReference type="OrthoDB" id="364779at2759"/>
<dbReference type="InterPro" id="IPR006968">
    <property type="entry name" value="RUS_fam"/>
</dbReference>
<dbReference type="PANTHER" id="PTHR12770">
    <property type="entry name" value="RUS1 FAMILY PROTEIN C16ORF58"/>
    <property type="match status" value="1"/>
</dbReference>
<evidence type="ECO:0000256" key="6">
    <source>
        <dbReference type="SAM" id="Phobius"/>
    </source>
</evidence>
<dbReference type="Proteomes" id="UP000053424">
    <property type="component" value="Unassembled WGS sequence"/>
</dbReference>
<name>A0A0C2Y6P5_HEBCY</name>
<evidence type="ECO:0000313" key="8">
    <source>
        <dbReference type="EMBL" id="KIM36697.1"/>
    </source>
</evidence>
<evidence type="ECO:0000256" key="5">
    <source>
        <dbReference type="ARBA" id="ARBA00023136"/>
    </source>
</evidence>
<feature type="non-terminal residue" evidence="8">
    <location>
        <position position="303"/>
    </location>
</feature>
<evidence type="ECO:0000256" key="3">
    <source>
        <dbReference type="ARBA" id="ARBA00022692"/>
    </source>
</evidence>
<reference evidence="8 9" key="1">
    <citation type="submission" date="2014-04" db="EMBL/GenBank/DDBJ databases">
        <authorList>
            <consortium name="DOE Joint Genome Institute"/>
            <person name="Kuo A."/>
            <person name="Gay G."/>
            <person name="Dore J."/>
            <person name="Kohler A."/>
            <person name="Nagy L.G."/>
            <person name="Floudas D."/>
            <person name="Copeland A."/>
            <person name="Barry K.W."/>
            <person name="Cichocki N."/>
            <person name="Veneault-Fourrey C."/>
            <person name="LaButti K."/>
            <person name="Lindquist E.A."/>
            <person name="Lipzen A."/>
            <person name="Lundell T."/>
            <person name="Morin E."/>
            <person name="Murat C."/>
            <person name="Sun H."/>
            <person name="Tunlid A."/>
            <person name="Henrissat B."/>
            <person name="Grigoriev I.V."/>
            <person name="Hibbett D.S."/>
            <person name="Martin F."/>
            <person name="Nordberg H.P."/>
            <person name="Cantor M.N."/>
            <person name="Hua S.X."/>
        </authorList>
    </citation>
    <scope>NUCLEOTIDE SEQUENCE [LARGE SCALE GENOMIC DNA]</scope>
    <source>
        <strain evidence="9">h7</strain>
    </source>
</reference>
<dbReference type="InterPro" id="IPR054549">
    <property type="entry name" value="UVB_sens_RUS_dom"/>
</dbReference>
<evidence type="ECO:0000256" key="4">
    <source>
        <dbReference type="ARBA" id="ARBA00022989"/>
    </source>
</evidence>